<keyword evidence="2" id="KW-0812">Transmembrane</keyword>
<keyword evidence="2" id="KW-1133">Transmembrane helix</keyword>
<feature type="region of interest" description="Disordered" evidence="1">
    <location>
        <begin position="50"/>
        <end position="86"/>
    </location>
</feature>
<evidence type="ECO:0000256" key="1">
    <source>
        <dbReference type="SAM" id="MobiDB-lite"/>
    </source>
</evidence>
<evidence type="ECO:0000313" key="4">
    <source>
        <dbReference type="Proteomes" id="UP000501747"/>
    </source>
</evidence>
<dbReference type="KEGG" id="vhy:G7082_07645"/>
<dbReference type="RefSeq" id="WP_166034522.1">
    <property type="nucleotide sequence ID" value="NZ_CP049887.1"/>
</dbReference>
<keyword evidence="4" id="KW-1185">Reference proteome</keyword>
<evidence type="ECO:0000313" key="3">
    <source>
        <dbReference type="EMBL" id="QIL48375.1"/>
    </source>
</evidence>
<feature type="transmembrane region" description="Helical" evidence="2">
    <location>
        <begin position="6"/>
        <end position="24"/>
    </location>
</feature>
<name>A0A6G8ATW0_9ENTE</name>
<organism evidence="3 4">
    <name type="scientific">Vagococcus hydrophili</name>
    <dbReference type="NCBI Taxonomy" id="2714947"/>
    <lineage>
        <taxon>Bacteria</taxon>
        <taxon>Bacillati</taxon>
        <taxon>Bacillota</taxon>
        <taxon>Bacilli</taxon>
        <taxon>Lactobacillales</taxon>
        <taxon>Enterococcaceae</taxon>
        <taxon>Vagococcus</taxon>
    </lineage>
</organism>
<accession>A0A6G8ATW0</accession>
<dbReference type="AlphaFoldDB" id="A0A6G8ATW0"/>
<keyword evidence="2" id="KW-0472">Membrane</keyword>
<evidence type="ECO:0000256" key="2">
    <source>
        <dbReference type="SAM" id="Phobius"/>
    </source>
</evidence>
<protein>
    <recommendedName>
        <fullName evidence="5">Sortase</fullName>
    </recommendedName>
</protein>
<dbReference type="EMBL" id="CP049887">
    <property type="protein sequence ID" value="QIL48375.1"/>
    <property type="molecule type" value="Genomic_DNA"/>
</dbReference>
<dbReference type="Proteomes" id="UP000501747">
    <property type="component" value="Chromosome"/>
</dbReference>
<evidence type="ECO:0008006" key="5">
    <source>
        <dbReference type="Google" id="ProtNLM"/>
    </source>
</evidence>
<proteinExistence type="predicted"/>
<sequence>MSRLKKVVSVMLVIIGITGFVVEAKMMTIGKKKKDVITIAKQYEVQSTTKEKVVLSSETEDKKESSSSTEETKEPEKKEEVKEPEKPVEEVKSVVEIVEPVKEEVIEEVVEERRMVEKTPQYMPNSLGINGIYRNYLPIGRGNHVEVVEQYINGGNLIAAVGSYNPYENQTTYFGGHNPGIMDYMEQNLSIGSIVTVTDGNGRPFEYRAVDYTIVDIYGEGVLSSIGMSAIDLYEFGSGQRSLAIQYCLSSNDLMVMWYLLPLF</sequence>
<reference evidence="3 4" key="1">
    <citation type="submission" date="2020-03" db="EMBL/GenBank/DDBJ databases">
        <title>Vagococcus sp. nov., isolated from beetles.</title>
        <authorList>
            <person name="Hyun D.-W."/>
            <person name="Bae J.-W."/>
        </authorList>
    </citation>
    <scope>NUCLEOTIDE SEQUENCE [LARGE SCALE GENOMIC DNA]</scope>
    <source>
        <strain evidence="3 4">HDW17B</strain>
    </source>
</reference>
<gene>
    <name evidence="3" type="ORF">G7082_07645</name>
</gene>